<evidence type="ECO:0000313" key="1">
    <source>
        <dbReference type="EMBL" id="KAG0425641.1"/>
    </source>
</evidence>
<protein>
    <submittedName>
        <fullName evidence="1">Uncharacterized protein</fullName>
    </submittedName>
</protein>
<reference evidence="1 2" key="1">
    <citation type="journal article" date="2020" name="Cell">
        <title>Large-Scale Comparative Analyses of Tick Genomes Elucidate Their Genetic Diversity and Vector Capacities.</title>
        <authorList>
            <consortium name="Tick Genome and Microbiome Consortium (TIGMIC)"/>
            <person name="Jia N."/>
            <person name="Wang J."/>
            <person name="Shi W."/>
            <person name="Du L."/>
            <person name="Sun Y."/>
            <person name="Zhan W."/>
            <person name="Jiang J.F."/>
            <person name="Wang Q."/>
            <person name="Zhang B."/>
            <person name="Ji P."/>
            <person name="Bell-Sakyi L."/>
            <person name="Cui X.M."/>
            <person name="Yuan T.T."/>
            <person name="Jiang B.G."/>
            <person name="Yang W.F."/>
            <person name="Lam T.T."/>
            <person name="Chang Q.C."/>
            <person name="Ding S.J."/>
            <person name="Wang X.J."/>
            <person name="Zhu J.G."/>
            <person name="Ruan X.D."/>
            <person name="Zhao L."/>
            <person name="Wei J.T."/>
            <person name="Ye R.Z."/>
            <person name="Que T.C."/>
            <person name="Du C.H."/>
            <person name="Zhou Y.H."/>
            <person name="Cheng J.X."/>
            <person name="Dai P.F."/>
            <person name="Guo W.B."/>
            <person name="Han X.H."/>
            <person name="Huang E.J."/>
            <person name="Li L.F."/>
            <person name="Wei W."/>
            <person name="Gao Y.C."/>
            <person name="Liu J.Z."/>
            <person name="Shao H.Z."/>
            <person name="Wang X."/>
            <person name="Wang C.C."/>
            <person name="Yang T.C."/>
            <person name="Huo Q.B."/>
            <person name="Li W."/>
            <person name="Chen H.Y."/>
            <person name="Chen S.E."/>
            <person name="Zhou L.G."/>
            <person name="Ni X.B."/>
            <person name="Tian J.H."/>
            <person name="Sheng Y."/>
            <person name="Liu T."/>
            <person name="Pan Y.S."/>
            <person name="Xia L.Y."/>
            <person name="Li J."/>
            <person name="Zhao F."/>
            <person name="Cao W.C."/>
        </authorList>
    </citation>
    <scope>NUCLEOTIDE SEQUENCE [LARGE SCALE GENOMIC DNA]</scope>
    <source>
        <strain evidence="1">Iper-2018</strain>
    </source>
</reference>
<name>A0AC60PWH8_IXOPE</name>
<evidence type="ECO:0000313" key="2">
    <source>
        <dbReference type="Proteomes" id="UP000805193"/>
    </source>
</evidence>
<proteinExistence type="predicted"/>
<organism evidence="1 2">
    <name type="scientific">Ixodes persulcatus</name>
    <name type="common">Taiga tick</name>
    <dbReference type="NCBI Taxonomy" id="34615"/>
    <lineage>
        <taxon>Eukaryota</taxon>
        <taxon>Metazoa</taxon>
        <taxon>Ecdysozoa</taxon>
        <taxon>Arthropoda</taxon>
        <taxon>Chelicerata</taxon>
        <taxon>Arachnida</taxon>
        <taxon>Acari</taxon>
        <taxon>Parasitiformes</taxon>
        <taxon>Ixodida</taxon>
        <taxon>Ixodoidea</taxon>
        <taxon>Ixodidae</taxon>
        <taxon>Ixodinae</taxon>
        <taxon>Ixodes</taxon>
    </lineage>
</organism>
<keyword evidence="2" id="KW-1185">Reference proteome</keyword>
<comment type="caution">
    <text evidence="1">The sequence shown here is derived from an EMBL/GenBank/DDBJ whole genome shotgun (WGS) entry which is preliminary data.</text>
</comment>
<dbReference type="EMBL" id="JABSTQ010009814">
    <property type="protein sequence ID" value="KAG0425641.1"/>
    <property type="molecule type" value="Genomic_DNA"/>
</dbReference>
<gene>
    <name evidence="1" type="ORF">HPB47_027194</name>
</gene>
<accession>A0AC60PWH8</accession>
<dbReference type="Proteomes" id="UP000805193">
    <property type="component" value="Unassembled WGS sequence"/>
</dbReference>
<sequence>MGMVFAGAKGETLKNLYDGFGYLRSGLKEDWVLQAYGDHAKQLQVGQSQSTFDVANAAAIHERLALLSAYESTLDSTFHAQLLKVDFVNGGPAAVDEINRWVKEKTHDKIEELLDGPLDPLTRLVLLNAIFFKGAWSTKFDENATTKKQFLNGGTTPTQVDTMRNRIRIGYKSFPTLQLEIAELPYAGGNYSMVILLPRGSEGIEGFKHNLTEHRLQDYIGHVELREVTVSLPKFKLETEYSLKDNLKRLGITEIFGAQADLSGISGGGDLVVSDVVHKAVVEVNEEGTEAAAVSGVIVVTRLVEVPTLEFNVNQPFLFFIRNTQTKDLLFAGQLPKQPSGGASSDSGRVVVALPLCPLKGSGGGRLVICSEIAVDDDDDAGTKNDLSMHGRFGTMLKRSRSTFDIVSAASIDDRLALLSAYDSTLDTNFRVQILKVDRVNRGPAAVDKINRLCDSDRLTVEHILTQCGNIDQGGQGAMRCGVRQTLGYRDEANEDSETRGDGTRESTYGDTTEARKWWRRNDFDASRNLLPELAPESAELHPDSAHQK</sequence>